<proteinExistence type="predicted"/>
<accession>A0A0D2GQZ3</accession>
<evidence type="ECO:0000313" key="1">
    <source>
        <dbReference type="EMBL" id="KIW74869.1"/>
    </source>
</evidence>
<dbReference type="VEuPathDB" id="FungiDB:Z517_11639"/>
<dbReference type="RefSeq" id="XP_013278677.1">
    <property type="nucleotide sequence ID" value="XM_013423223.1"/>
</dbReference>
<reference evidence="1 2" key="1">
    <citation type="submission" date="2015-01" db="EMBL/GenBank/DDBJ databases">
        <title>The Genome Sequence of Fonsecaea pedrosoi CBS 271.37.</title>
        <authorList>
            <consortium name="The Broad Institute Genomics Platform"/>
            <person name="Cuomo C."/>
            <person name="de Hoog S."/>
            <person name="Gorbushina A."/>
            <person name="Stielow B."/>
            <person name="Teixiera M."/>
            <person name="Abouelleil A."/>
            <person name="Chapman S.B."/>
            <person name="Priest M."/>
            <person name="Young S.K."/>
            <person name="Wortman J."/>
            <person name="Nusbaum C."/>
            <person name="Birren B."/>
        </authorList>
    </citation>
    <scope>NUCLEOTIDE SEQUENCE [LARGE SCALE GENOMIC DNA]</scope>
    <source>
        <strain evidence="1 2">CBS 271.37</strain>
    </source>
</reference>
<dbReference type="AlphaFoldDB" id="A0A0D2GQZ3"/>
<name>A0A0D2GQZ3_9EURO</name>
<dbReference type="OrthoDB" id="10393558at2759"/>
<keyword evidence="2" id="KW-1185">Reference proteome</keyword>
<dbReference type="GeneID" id="25311129"/>
<organism evidence="1 2">
    <name type="scientific">Fonsecaea pedrosoi CBS 271.37</name>
    <dbReference type="NCBI Taxonomy" id="1442368"/>
    <lineage>
        <taxon>Eukaryota</taxon>
        <taxon>Fungi</taxon>
        <taxon>Dikarya</taxon>
        <taxon>Ascomycota</taxon>
        <taxon>Pezizomycotina</taxon>
        <taxon>Eurotiomycetes</taxon>
        <taxon>Chaetothyriomycetidae</taxon>
        <taxon>Chaetothyriales</taxon>
        <taxon>Herpotrichiellaceae</taxon>
        <taxon>Fonsecaea</taxon>
    </lineage>
</organism>
<dbReference type="EMBL" id="KN846976">
    <property type="protein sequence ID" value="KIW74869.1"/>
    <property type="molecule type" value="Genomic_DNA"/>
</dbReference>
<gene>
    <name evidence="1" type="ORF">Z517_11639</name>
</gene>
<sequence length="146" mass="16421">MADTVDRRNNPRHDISVKSNVTSTHFCEHSTVSETLQTSCLRGSGSPRLVKADLIPHERQDEITRDQQTRLWVQSCHGYSHVGDQEQKRRDSISQTLRSAAALAEQLEKFNAIGGKLDSDKGVENEPSCQSLQFIGGWTDERGNHY</sequence>
<evidence type="ECO:0000313" key="2">
    <source>
        <dbReference type="Proteomes" id="UP000053029"/>
    </source>
</evidence>
<dbReference type="Proteomes" id="UP000053029">
    <property type="component" value="Unassembled WGS sequence"/>
</dbReference>
<protein>
    <submittedName>
        <fullName evidence="1">Uncharacterized protein</fullName>
    </submittedName>
</protein>
<dbReference type="HOGENOM" id="CLU_1777494_0_0_1"/>